<evidence type="ECO:0000256" key="5">
    <source>
        <dbReference type="ARBA" id="ARBA00022833"/>
    </source>
</evidence>
<evidence type="ECO:0000256" key="4">
    <source>
        <dbReference type="ARBA" id="ARBA00022771"/>
    </source>
</evidence>
<evidence type="ECO:0000256" key="9">
    <source>
        <dbReference type="ARBA" id="ARBA00023242"/>
    </source>
</evidence>
<evidence type="ECO:0000256" key="11">
    <source>
        <dbReference type="SAM" id="MobiDB-lite"/>
    </source>
</evidence>
<keyword evidence="4 10" id="KW-0863">Zinc-finger</keyword>
<evidence type="ECO:0000256" key="3">
    <source>
        <dbReference type="ARBA" id="ARBA00022737"/>
    </source>
</evidence>
<evidence type="ECO:0000256" key="8">
    <source>
        <dbReference type="ARBA" id="ARBA00023163"/>
    </source>
</evidence>
<dbReference type="GeneID" id="9226917"/>
<evidence type="ECO:0000259" key="12">
    <source>
        <dbReference type="PROSITE" id="PS50157"/>
    </source>
</evidence>
<keyword evidence="6" id="KW-0805">Transcription regulation</keyword>
<dbReference type="PROSITE" id="PS00028">
    <property type="entry name" value="ZINC_FINGER_C2H2_1"/>
    <property type="match status" value="4"/>
</dbReference>
<dbReference type="AlphaFoldDB" id="C5FUE1"/>
<dbReference type="GO" id="GO:0005634">
    <property type="term" value="C:nucleus"/>
    <property type="evidence" value="ECO:0007669"/>
    <property type="project" value="UniProtKB-ARBA"/>
</dbReference>
<feature type="compositionally biased region" description="Low complexity" evidence="11">
    <location>
        <begin position="140"/>
        <end position="191"/>
    </location>
</feature>
<dbReference type="GO" id="GO:0045944">
    <property type="term" value="P:positive regulation of transcription by RNA polymerase II"/>
    <property type="evidence" value="ECO:0007669"/>
    <property type="project" value="UniProtKB-ARBA"/>
</dbReference>
<keyword evidence="5" id="KW-0862">Zinc</keyword>
<organism evidence="13 14">
    <name type="scientific">Arthroderma otae (strain ATCC MYA-4605 / CBS 113480)</name>
    <name type="common">Microsporum canis</name>
    <dbReference type="NCBI Taxonomy" id="554155"/>
    <lineage>
        <taxon>Eukaryota</taxon>
        <taxon>Fungi</taxon>
        <taxon>Dikarya</taxon>
        <taxon>Ascomycota</taxon>
        <taxon>Pezizomycotina</taxon>
        <taxon>Eurotiomycetes</taxon>
        <taxon>Eurotiomycetidae</taxon>
        <taxon>Onygenales</taxon>
        <taxon>Arthrodermataceae</taxon>
        <taxon>Microsporum</taxon>
    </lineage>
</organism>
<reference evidence="14" key="1">
    <citation type="journal article" date="2012" name="MBio">
        <title>Comparative genome analysis of Trichophyton rubrum and related dermatophytes reveals candidate genes involved in infection.</title>
        <authorList>
            <person name="Martinez D.A."/>
            <person name="Oliver B.G."/>
            <person name="Graeser Y."/>
            <person name="Goldberg J.M."/>
            <person name="Li W."/>
            <person name="Martinez-Rossi N.M."/>
            <person name="Monod M."/>
            <person name="Shelest E."/>
            <person name="Barton R.C."/>
            <person name="Birch E."/>
            <person name="Brakhage A.A."/>
            <person name="Chen Z."/>
            <person name="Gurr S.J."/>
            <person name="Heiman D."/>
            <person name="Heitman J."/>
            <person name="Kosti I."/>
            <person name="Rossi A."/>
            <person name="Saif S."/>
            <person name="Samalova M."/>
            <person name="Saunders C.W."/>
            <person name="Shea T."/>
            <person name="Summerbell R.C."/>
            <person name="Xu J."/>
            <person name="Young S."/>
            <person name="Zeng Q."/>
            <person name="Birren B.W."/>
            <person name="Cuomo C.A."/>
            <person name="White T.C."/>
        </authorList>
    </citation>
    <scope>NUCLEOTIDE SEQUENCE [LARGE SCALE GENOMIC DNA]</scope>
    <source>
        <strain evidence="14">ATCC MYA-4605 / CBS 113480</strain>
    </source>
</reference>
<evidence type="ECO:0000256" key="2">
    <source>
        <dbReference type="ARBA" id="ARBA00022723"/>
    </source>
</evidence>
<dbReference type="InterPro" id="IPR013087">
    <property type="entry name" value="Znf_C2H2_type"/>
</dbReference>
<dbReference type="eggNOG" id="KOG1721">
    <property type="taxonomic scope" value="Eukaryota"/>
</dbReference>
<dbReference type="GO" id="GO:0000978">
    <property type="term" value="F:RNA polymerase II cis-regulatory region sequence-specific DNA binding"/>
    <property type="evidence" value="ECO:0007669"/>
    <property type="project" value="UniProtKB-ARBA"/>
</dbReference>
<evidence type="ECO:0000313" key="13">
    <source>
        <dbReference type="EMBL" id="EEQ33525.1"/>
    </source>
</evidence>
<dbReference type="GO" id="GO:0000981">
    <property type="term" value="F:DNA-binding transcription factor activity, RNA polymerase II-specific"/>
    <property type="evidence" value="ECO:0007669"/>
    <property type="project" value="TreeGrafter"/>
</dbReference>
<dbReference type="Pfam" id="PF00096">
    <property type="entry name" value="zf-C2H2"/>
    <property type="match status" value="4"/>
</dbReference>
<feature type="domain" description="C2H2-type" evidence="12">
    <location>
        <begin position="67"/>
        <end position="96"/>
    </location>
</feature>
<evidence type="ECO:0000256" key="7">
    <source>
        <dbReference type="ARBA" id="ARBA00023125"/>
    </source>
</evidence>
<dbReference type="OrthoDB" id="3437960at2759"/>
<comment type="similarity">
    <text evidence="1">Belongs to the krueppel C2H2-type zinc-finger protein family.</text>
</comment>
<proteinExistence type="inferred from homology"/>
<gene>
    <name evidence="13" type="ORF">MCYG_06344</name>
</gene>
<dbReference type="Proteomes" id="UP000002035">
    <property type="component" value="Unassembled WGS sequence"/>
</dbReference>
<sequence>MVRTRSFPCSWVSCKKVFNRKSDLCRHYRIHTNERPYRCNFPNCTKSFIQRSALTVHSRTHTGEKPHVCNFANCSKAFSDSSSLARHRRIHTGRRPYKCLEPTCDRSFCRKTTLTKHQSRSHQPEAVSPSAQSCESELYSQPTQHSMSMMPQSSPVSQHQLQSQQQEQQQHQQQHLQPQPRPQQHSPYQQQHSPIIAVPVSDYFHHAQSQPTTVHSIPISAEQPILPPQVHYVSTGILPPQIPRYDIPITTSAAVSIPTTIDQLTYAHPVSVSMPQQQRIQAPQPIQVSHQTDGGFQVLPVVAGGAGGQYMKEFDHMKHGQQRFFGSTYPEHMNWDFLGLS</sequence>
<evidence type="ECO:0000256" key="6">
    <source>
        <dbReference type="ARBA" id="ARBA00023015"/>
    </source>
</evidence>
<feature type="domain" description="C2H2-type" evidence="12">
    <location>
        <begin position="97"/>
        <end position="127"/>
    </location>
</feature>
<keyword evidence="3" id="KW-0677">Repeat</keyword>
<feature type="region of interest" description="Disordered" evidence="11">
    <location>
        <begin position="115"/>
        <end position="191"/>
    </location>
</feature>
<dbReference type="PROSITE" id="PS50157">
    <property type="entry name" value="ZINC_FINGER_C2H2_2"/>
    <property type="match status" value="4"/>
</dbReference>
<dbReference type="STRING" id="554155.C5FUE1"/>
<evidence type="ECO:0000256" key="1">
    <source>
        <dbReference type="ARBA" id="ARBA00006991"/>
    </source>
</evidence>
<feature type="domain" description="C2H2-type" evidence="12">
    <location>
        <begin position="7"/>
        <end position="36"/>
    </location>
</feature>
<dbReference type="RefSeq" id="XP_002844380.1">
    <property type="nucleotide sequence ID" value="XM_002844334.1"/>
</dbReference>
<dbReference type="OMA" id="HVCNFAN"/>
<dbReference type="HOGENOM" id="CLU_079429_0_0_1"/>
<keyword evidence="8" id="KW-0804">Transcription</keyword>
<name>C5FUE1_ARTOC</name>
<dbReference type="GO" id="GO:0008270">
    <property type="term" value="F:zinc ion binding"/>
    <property type="evidence" value="ECO:0007669"/>
    <property type="project" value="UniProtKB-KW"/>
</dbReference>
<dbReference type="VEuPathDB" id="FungiDB:MCYG_06344"/>
<evidence type="ECO:0000256" key="10">
    <source>
        <dbReference type="PROSITE-ProRule" id="PRU00042"/>
    </source>
</evidence>
<dbReference type="FunFam" id="3.30.160.60:FF:000608">
    <property type="entry name" value="zinc finger protein 286A isoform X1"/>
    <property type="match status" value="1"/>
</dbReference>
<protein>
    <submittedName>
        <fullName evidence="13">Zinc finger protein 273</fullName>
    </submittedName>
</protein>
<dbReference type="PANTHER" id="PTHR19818">
    <property type="entry name" value="ZINC FINGER PROTEIN ZIC AND GLI"/>
    <property type="match status" value="1"/>
</dbReference>
<dbReference type="FunFam" id="3.30.160.60:FF:000125">
    <property type="entry name" value="Putative zinc finger protein 143"/>
    <property type="match status" value="1"/>
</dbReference>
<dbReference type="InterPro" id="IPR050329">
    <property type="entry name" value="GLI_C2H2-zinc-finger"/>
</dbReference>
<dbReference type="EMBL" id="DS995706">
    <property type="protein sequence ID" value="EEQ33525.1"/>
    <property type="molecule type" value="Genomic_DNA"/>
</dbReference>
<keyword evidence="9" id="KW-0539">Nucleus</keyword>
<dbReference type="SUPFAM" id="SSF57667">
    <property type="entry name" value="beta-beta-alpha zinc fingers"/>
    <property type="match status" value="2"/>
</dbReference>
<feature type="domain" description="C2H2-type" evidence="12">
    <location>
        <begin position="37"/>
        <end position="66"/>
    </location>
</feature>
<keyword evidence="2" id="KW-0479">Metal-binding</keyword>
<dbReference type="Gene3D" id="3.30.160.60">
    <property type="entry name" value="Classic Zinc Finger"/>
    <property type="match status" value="4"/>
</dbReference>
<feature type="compositionally biased region" description="Polar residues" evidence="11">
    <location>
        <begin position="129"/>
        <end position="139"/>
    </location>
</feature>
<keyword evidence="14" id="KW-1185">Reference proteome</keyword>
<dbReference type="InterPro" id="IPR036236">
    <property type="entry name" value="Znf_C2H2_sf"/>
</dbReference>
<dbReference type="SMART" id="SM00355">
    <property type="entry name" value="ZnF_C2H2"/>
    <property type="match status" value="4"/>
</dbReference>
<dbReference type="PANTHER" id="PTHR19818:SF159">
    <property type="entry name" value="C2H2-TYPE DOMAIN-CONTAINING PROTEIN"/>
    <property type="match status" value="1"/>
</dbReference>
<keyword evidence="7" id="KW-0238">DNA-binding</keyword>
<accession>C5FUE1</accession>
<evidence type="ECO:0000313" key="14">
    <source>
        <dbReference type="Proteomes" id="UP000002035"/>
    </source>
</evidence>